<accession>A0AAW9J4F1</accession>
<reference evidence="1" key="1">
    <citation type="submission" date="2019-11" db="EMBL/GenBank/DDBJ databases">
        <title>Characterization of Clostridium perfringens isolates from swine manure treated agricultural soils.</title>
        <authorList>
            <person name="Wushke S.T."/>
        </authorList>
    </citation>
    <scope>NUCLEOTIDE SEQUENCE</scope>
    <source>
        <strain evidence="1">X15</strain>
    </source>
</reference>
<dbReference type="RefSeq" id="WP_322413123.1">
    <property type="nucleotide sequence ID" value="NZ_WNVG01000836.1"/>
</dbReference>
<evidence type="ECO:0000313" key="1">
    <source>
        <dbReference type="EMBL" id="MDZ5034712.1"/>
    </source>
</evidence>
<organism evidence="1 2">
    <name type="scientific">Clostridium perfringens</name>
    <dbReference type="NCBI Taxonomy" id="1502"/>
    <lineage>
        <taxon>Bacteria</taxon>
        <taxon>Bacillati</taxon>
        <taxon>Bacillota</taxon>
        <taxon>Clostridia</taxon>
        <taxon>Eubacteriales</taxon>
        <taxon>Clostridiaceae</taxon>
        <taxon>Clostridium</taxon>
    </lineage>
</organism>
<sequence length="112" mass="13279">MPKNVFTTKQIETIQLNIIALLCYIKRHDEGALPRCFKFCEIIVKNIDICRNNGYSDIDELSEYIRQDWNSAMEIHTGLPEYYIPNCNFEIQKAINEAIKRQIMFIEEYLNI</sequence>
<name>A0AAW9J4F1_CLOPF</name>
<protein>
    <submittedName>
        <fullName evidence="1">Uncharacterized protein</fullName>
    </submittedName>
</protein>
<dbReference type="Proteomes" id="UP001289066">
    <property type="component" value="Unassembled WGS sequence"/>
</dbReference>
<proteinExistence type="predicted"/>
<dbReference type="AlphaFoldDB" id="A0AAW9J4F1"/>
<comment type="caution">
    <text evidence="1">The sequence shown here is derived from an EMBL/GenBank/DDBJ whole genome shotgun (WGS) entry which is preliminary data.</text>
</comment>
<gene>
    <name evidence="1" type="ORF">GNF81_18635</name>
</gene>
<evidence type="ECO:0000313" key="2">
    <source>
        <dbReference type="Proteomes" id="UP001289066"/>
    </source>
</evidence>
<dbReference type="EMBL" id="WNVG01000836">
    <property type="protein sequence ID" value="MDZ5034712.1"/>
    <property type="molecule type" value="Genomic_DNA"/>
</dbReference>